<dbReference type="InterPro" id="IPR008797">
    <property type="entry name" value="PSII_PsbQ"/>
</dbReference>
<dbReference type="PANTHER" id="PTHR33399">
    <property type="entry name" value="OXYGEN-EVOLVING ENHANCER PROTEIN 3-1, CHLOROPLASTIC"/>
    <property type="match status" value="1"/>
</dbReference>
<keyword evidence="9" id="KW-1185">Reference proteome</keyword>
<evidence type="ECO:0008006" key="10">
    <source>
        <dbReference type="Google" id="ProtNLM"/>
    </source>
</evidence>
<evidence type="ECO:0000313" key="9">
    <source>
        <dbReference type="Proteomes" id="UP001141552"/>
    </source>
</evidence>
<evidence type="ECO:0000313" key="8">
    <source>
        <dbReference type="EMBL" id="KAJ4826707.1"/>
    </source>
</evidence>
<evidence type="ECO:0000256" key="3">
    <source>
        <dbReference type="ARBA" id="ARBA00022640"/>
    </source>
</evidence>
<keyword evidence="6" id="KW-0472">Membrane</keyword>
<evidence type="ECO:0000256" key="6">
    <source>
        <dbReference type="ARBA" id="ARBA00023136"/>
    </source>
</evidence>
<dbReference type="GO" id="GO:0009654">
    <property type="term" value="C:photosystem II oxygen evolving complex"/>
    <property type="evidence" value="ECO:0007669"/>
    <property type="project" value="InterPro"/>
</dbReference>
<dbReference type="Pfam" id="PF05757">
    <property type="entry name" value="PsbQ"/>
    <property type="match status" value="1"/>
</dbReference>
<evidence type="ECO:0000256" key="4">
    <source>
        <dbReference type="ARBA" id="ARBA00022946"/>
    </source>
</evidence>
<protein>
    <recommendedName>
        <fullName evidence="10">PQL-like protein</fullName>
    </recommendedName>
</protein>
<dbReference type="GO" id="GO:0009535">
    <property type="term" value="C:chloroplast thylakoid membrane"/>
    <property type="evidence" value="ECO:0007669"/>
    <property type="project" value="UniProtKB-SubCell"/>
</dbReference>
<keyword evidence="5" id="KW-0793">Thylakoid</keyword>
<dbReference type="Proteomes" id="UP001141552">
    <property type="component" value="Unassembled WGS sequence"/>
</dbReference>
<dbReference type="InterPro" id="IPR023222">
    <property type="entry name" value="PsbQ-like_dom_sf"/>
</dbReference>
<dbReference type="GO" id="GO:0009767">
    <property type="term" value="P:photosynthetic electron transport chain"/>
    <property type="evidence" value="ECO:0007669"/>
    <property type="project" value="TreeGrafter"/>
</dbReference>
<reference evidence="8" key="2">
    <citation type="journal article" date="2023" name="Plants (Basel)">
        <title>Annotation of the Turnera subulata (Passifloraceae) Draft Genome Reveals the S-Locus Evolved after the Divergence of Turneroideae from Passifloroideae in a Stepwise Manner.</title>
        <authorList>
            <person name="Henning P.M."/>
            <person name="Roalson E.H."/>
            <person name="Mir W."/>
            <person name="McCubbin A.G."/>
            <person name="Shore J.S."/>
        </authorList>
    </citation>
    <scope>NUCLEOTIDE SEQUENCE</scope>
    <source>
        <strain evidence="8">F60SS</strain>
    </source>
</reference>
<keyword evidence="4" id="KW-0809">Transit peptide</keyword>
<dbReference type="EMBL" id="JAKUCV010006604">
    <property type="protein sequence ID" value="KAJ4826707.1"/>
    <property type="molecule type" value="Genomic_DNA"/>
</dbReference>
<evidence type="ECO:0000256" key="2">
    <source>
        <dbReference type="ARBA" id="ARBA00022528"/>
    </source>
</evidence>
<comment type="subcellular location">
    <subcellularLocation>
        <location evidence="1">Plastid</location>
        <location evidence="1">Chloroplast thylakoid membrane</location>
    </subcellularLocation>
</comment>
<name>A0A9Q0F8H7_9ROSI</name>
<dbReference type="FunFam" id="1.20.120.290:FF:000004">
    <property type="entry name" value="Oxygen-evolving enhancer protein 3"/>
    <property type="match status" value="1"/>
</dbReference>
<sequence>MALRTLVQKHYYPPTFTCCLKPAFESKNMPQNLLQSTNISRRVGAIASLASLILARESIYSRDAANAFDFRMTTPDQTIEEAEDGIRGHVESLLEVKDYLESESWRDAQRALRQSSSKLKQDLYTIIQNKPGKERPQLRKLFSDLFNNVTRLDYAARDKDASLVRQYYENIASVLDDILSRI</sequence>
<gene>
    <name evidence="8" type="ORF">Tsubulata_023396</name>
</gene>
<dbReference type="OrthoDB" id="533763at2759"/>
<comment type="caution">
    <text evidence="8">The sequence shown here is derived from an EMBL/GenBank/DDBJ whole genome shotgun (WGS) entry which is preliminary data.</text>
</comment>
<dbReference type="InterPro" id="IPR054099">
    <property type="entry name" value="PSII_PsbQ_pln"/>
</dbReference>
<dbReference type="PANTHER" id="PTHR33399:SF6">
    <property type="entry name" value="PSBQ-LIKE PROTEIN 3, CHLOROPLASTIC"/>
    <property type="match status" value="1"/>
</dbReference>
<dbReference type="GO" id="GO:0005509">
    <property type="term" value="F:calcium ion binding"/>
    <property type="evidence" value="ECO:0007669"/>
    <property type="project" value="InterPro"/>
</dbReference>
<comment type="similarity">
    <text evidence="7">Belongs to the PsbQ family.</text>
</comment>
<dbReference type="AlphaFoldDB" id="A0A9Q0F8H7"/>
<dbReference type="Gene3D" id="1.20.120.290">
    <property type="entry name" value="Oxygen-evolving enhancer protein 3 (PsbQ), four-helix up-down bundle"/>
    <property type="match status" value="1"/>
</dbReference>
<accession>A0A9Q0F8H7</accession>
<evidence type="ECO:0000256" key="7">
    <source>
        <dbReference type="ARBA" id="ARBA00035649"/>
    </source>
</evidence>
<dbReference type="GO" id="GO:0019898">
    <property type="term" value="C:extrinsic component of membrane"/>
    <property type="evidence" value="ECO:0007669"/>
    <property type="project" value="InterPro"/>
</dbReference>
<organism evidence="8 9">
    <name type="scientific">Turnera subulata</name>
    <dbReference type="NCBI Taxonomy" id="218843"/>
    <lineage>
        <taxon>Eukaryota</taxon>
        <taxon>Viridiplantae</taxon>
        <taxon>Streptophyta</taxon>
        <taxon>Embryophyta</taxon>
        <taxon>Tracheophyta</taxon>
        <taxon>Spermatophyta</taxon>
        <taxon>Magnoliopsida</taxon>
        <taxon>eudicotyledons</taxon>
        <taxon>Gunneridae</taxon>
        <taxon>Pentapetalae</taxon>
        <taxon>rosids</taxon>
        <taxon>fabids</taxon>
        <taxon>Malpighiales</taxon>
        <taxon>Passifloraceae</taxon>
        <taxon>Turnera</taxon>
    </lineage>
</organism>
<reference evidence="8" key="1">
    <citation type="submission" date="2022-02" db="EMBL/GenBank/DDBJ databases">
        <authorList>
            <person name="Henning P.M."/>
            <person name="McCubbin A.G."/>
            <person name="Shore J.S."/>
        </authorList>
    </citation>
    <scope>NUCLEOTIDE SEQUENCE</scope>
    <source>
        <strain evidence="8">F60SS</strain>
        <tissue evidence="8">Leaves</tissue>
    </source>
</reference>
<proteinExistence type="inferred from homology"/>
<keyword evidence="3" id="KW-0934">Plastid</keyword>
<dbReference type="SUPFAM" id="SSF101112">
    <property type="entry name" value="Oxygen-evolving enhancer protein 3"/>
    <property type="match status" value="1"/>
</dbReference>
<keyword evidence="2" id="KW-0150">Chloroplast</keyword>
<evidence type="ECO:0000256" key="1">
    <source>
        <dbReference type="ARBA" id="ARBA00004334"/>
    </source>
</evidence>
<evidence type="ECO:0000256" key="5">
    <source>
        <dbReference type="ARBA" id="ARBA00023078"/>
    </source>
</evidence>